<protein>
    <recommendedName>
        <fullName evidence="3">Phage gp6-like head-tail connector protein</fullName>
    </recommendedName>
</protein>
<comment type="caution">
    <text evidence="1">The sequence shown here is derived from an EMBL/GenBank/DDBJ whole genome shotgun (WGS) entry which is preliminary data.</text>
</comment>
<organism evidence="1 2">
    <name type="scientific">Ligilactobacillus salivarius</name>
    <dbReference type="NCBI Taxonomy" id="1624"/>
    <lineage>
        <taxon>Bacteria</taxon>
        <taxon>Bacillati</taxon>
        <taxon>Bacillota</taxon>
        <taxon>Bacilli</taxon>
        <taxon>Lactobacillales</taxon>
        <taxon>Lactobacillaceae</taxon>
        <taxon>Ligilactobacillus</taxon>
    </lineage>
</organism>
<dbReference type="Pfam" id="PF05135">
    <property type="entry name" value="Phage_connect_1"/>
    <property type="match status" value="1"/>
</dbReference>
<dbReference type="Gene3D" id="1.10.3230.30">
    <property type="entry name" value="Phage gp6-like head-tail connector protein"/>
    <property type="match status" value="1"/>
</dbReference>
<evidence type="ECO:0008006" key="3">
    <source>
        <dbReference type="Google" id="ProtNLM"/>
    </source>
</evidence>
<dbReference type="InterPro" id="IPR006450">
    <property type="entry name" value="Phage_HK97_gp6-like"/>
</dbReference>
<reference evidence="1 2" key="1">
    <citation type="submission" date="2017-03" db="EMBL/GenBank/DDBJ databases">
        <title>Phylogenomics and comparative genomics of Lactobacillus salivarius, a mammalian gut commensal.</title>
        <authorList>
            <person name="Harris H.M."/>
        </authorList>
    </citation>
    <scope>NUCLEOTIDE SEQUENCE [LARGE SCALE GENOMIC DNA]</scope>
    <source>
        <strain evidence="1 2">LMG 14477</strain>
    </source>
</reference>
<dbReference type="AlphaFoldDB" id="A0A1V9QZ01"/>
<accession>A0A1V9QZ01</accession>
<proteinExistence type="predicted"/>
<evidence type="ECO:0000313" key="2">
    <source>
        <dbReference type="Proteomes" id="UP000192638"/>
    </source>
</evidence>
<dbReference type="RefSeq" id="WP_081530742.1">
    <property type="nucleotide sequence ID" value="NZ_NBEB01000061.1"/>
</dbReference>
<dbReference type="NCBIfam" id="TIGR01560">
    <property type="entry name" value="put_DNA_pack"/>
    <property type="match status" value="1"/>
</dbReference>
<gene>
    <name evidence="1" type="ORF">B6U60_06695</name>
</gene>
<dbReference type="CDD" id="cd08054">
    <property type="entry name" value="gp6"/>
    <property type="match status" value="1"/>
</dbReference>
<dbReference type="InterPro" id="IPR021146">
    <property type="entry name" value="Phage_gp6-like_head-tail"/>
</dbReference>
<evidence type="ECO:0000313" key="1">
    <source>
        <dbReference type="EMBL" id="OQQ83029.1"/>
    </source>
</evidence>
<name>A0A1V9QZ01_9LACO</name>
<dbReference type="Proteomes" id="UP000192638">
    <property type="component" value="Unassembled WGS sequence"/>
</dbReference>
<sequence length="98" mass="11269">MGDEANTKTPTLAEIKIYLRVDGTTEDDLITHFIAAAVSTIENILRHPISDYDVVPDDIRTAIFYTVAYLYEYRETADFDAMIKFLRAILTPYRKEAF</sequence>
<dbReference type="EMBL" id="NBEB01000061">
    <property type="protein sequence ID" value="OQQ83029.1"/>
    <property type="molecule type" value="Genomic_DNA"/>
</dbReference>